<dbReference type="SUPFAM" id="SSF53850">
    <property type="entry name" value="Periplasmic binding protein-like II"/>
    <property type="match status" value="1"/>
</dbReference>
<evidence type="ECO:0000256" key="4">
    <source>
        <dbReference type="ARBA" id="ARBA00012655"/>
    </source>
</evidence>
<comment type="catalytic activity">
    <reaction evidence="7">
        <text>4 porphobilinogen + H2O = hydroxymethylbilane + 4 NH4(+)</text>
        <dbReference type="Rhea" id="RHEA:13185"/>
        <dbReference type="ChEBI" id="CHEBI:15377"/>
        <dbReference type="ChEBI" id="CHEBI:28938"/>
        <dbReference type="ChEBI" id="CHEBI:57845"/>
        <dbReference type="ChEBI" id="CHEBI:58126"/>
        <dbReference type="EC" id="2.5.1.61"/>
    </reaction>
</comment>
<dbReference type="Gene3D" id="3.30.160.40">
    <property type="entry name" value="Porphobilinogen deaminase, C-terminal domain"/>
    <property type="match status" value="1"/>
</dbReference>
<evidence type="ECO:0000256" key="5">
    <source>
        <dbReference type="ARBA" id="ARBA00022679"/>
    </source>
</evidence>
<evidence type="ECO:0000256" key="7">
    <source>
        <dbReference type="ARBA" id="ARBA00048169"/>
    </source>
</evidence>
<organism evidence="11 12">
    <name type="scientific">Brooklawnia cerclae</name>
    <dbReference type="NCBI Taxonomy" id="349934"/>
    <lineage>
        <taxon>Bacteria</taxon>
        <taxon>Bacillati</taxon>
        <taxon>Actinomycetota</taxon>
        <taxon>Actinomycetes</taxon>
        <taxon>Propionibacteriales</taxon>
        <taxon>Propionibacteriaceae</taxon>
        <taxon>Brooklawnia</taxon>
    </lineage>
</organism>
<keyword evidence="6" id="KW-0627">Porphyrin biosynthesis</keyword>
<dbReference type="Proteomes" id="UP000749311">
    <property type="component" value="Unassembled WGS sequence"/>
</dbReference>
<comment type="cofactor">
    <cofactor evidence="1">
        <name>dipyrromethane</name>
        <dbReference type="ChEBI" id="CHEBI:60342"/>
    </cofactor>
</comment>
<evidence type="ECO:0000256" key="6">
    <source>
        <dbReference type="ARBA" id="ARBA00023244"/>
    </source>
</evidence>
<keyword evidence="12" id="KW-1185">Reference proteome</keyword>
<evidence type="ECO:0000256" key="1">
    <source>
        <dbReference type="ARBA" id="ARBA00001916"/>
    </source>
</evidence>
<evidence type="ECO:0000313" key="11">
    <source>
        <dbReference type="EMBL" id="NIH58800.1"/>
    </source>
</evidence>
<dbReference type="GO" id="GO:0004418">
    <property type="term" value="F:hydroxymethylbilane synthase activity"/>
    <property type="evidence" value="ECO:0007669"/>
    <property type="project" value="UniProtKB-EC"/>
</dbReference>
<dbReference type="PRINTS" id="PR00151">
    <property type="entry name" value="PORPHBDMNASE"/>
</dbReference>
<dbReference type="InterPro" id="IPR022417">
    <property type="entry name" value="Porphobilin_deaminase_N"/>
</dbReference>
<evidence type="ECO:0000256" key="2">
    <source>
        <dbReference type="ARBA" id="ARBA00002869"/>
    </source>
</evidence>
<dbReference type="Gene3D" id="3.40.190.10">
    <property type="entry name" value="Periplasmic binding protein-like II"/>
    <property type="match status" value="2"/>
</dbReference>
<dbReference type="EMBL" id="JAAMOZ010000005">
    <property type="protein sequence ID" value="NIH58800.1"/>
    <property type="molecule type" value="Genomic_DNA"/>
</dbReference>
<comment type="similarity">
    <text evidence="3">Belongs to the HMBS family.</text>
</comment>
<comment type="function">
    <text evidence="2">Tetrapolymerization of the monopyrrole PBG into the hydroxymethylbilane pre-uroporphyrinogen in several discrete steps.</text>
</comment>
<name>A0ABX0SP35_9ACTN</name>
<proteinExistence type="inferred from homology"/>
<dbReference type="PROSITE" id="PS00533">
    <property type="entry name" value="PORPHOBILINOGEN_DEAM"/>
    <property type="match status" value="1"/>
</dbReference>
<sequence>MSFLVGTRSSDLAMTQARQVRDALARHGLDAELKPITTRGDVDQTPLSRLGGIGVFADAVRTALLSGEIDLAVHSLKDLPTGSAAGLRIACVPTREDPHDALVSRDGIGLDDLPDGARVGTGSPRRAAQVRARRPGLVVVDLRGNVPTRVARVLGQDADLDAVVLANAGLRRLGLADVVSEVLDFAWAPGQGCLAVESKVDTDPGLATVLALLEDPEARRAAAAERSVLEGLGSGCAAPVGVTTDLSRGVLTAVVMSLDGTERVVLETQLPASPEGCRKAGLGLAADLLAAGAGAICDLSSPGSRQ</sequence>
<evidence type="ECO:0000259" key="9">
    <source>
        <dbReference type="Pfam" id="PF01379"/>
    </source>
</evidence>
<accession>A0ABX0SP35</accession>
<dbReference type="PANTHER" id="PTHR11557">
    <property type="entry name" value="PORPHOBILINOGEN DEAMINASE"/>
    <property type="match status" value="1"/>
</dbReference>
<evidence type="ECO:0000256" key="3">
    <source>
        <dbReference type="ARBA" id="ARBA00005638"/>
    </source>
</evidence>
<feature type="domain" description="Porphobilinogen deaminase N-terminal" evidence="9">
    <location>
        <begin position="4"/>
        <end position="201"/>
    </location>
</feature>
<dbReference type="InterPro" id="IPR000860">
    <property type="entry name" value="HemC"/>
</dbReference>
<dbReference type="EC" id="2.5.1.61" evidence="4 8"/>
<dbReference type="InterPro" id="IPR022419">
    <property type="entry name" value="Porphobilin_deaminase_cofac_BS"/>
</dbReference>
<feature type="domain" description="Porphobilinogen deaminase C-terminal" evidence="10">
    <location>
        <begin position="222"/>
        <end position="289"/>
    </location>
</feature>
<dbReference type="Pfam" id="PF03900">
    <property type="entry name" value="Porphobil_deamC"/>
    <property type="match status" value="1"/>
</dbReference>
<dbReference type="NCBIfam" id="TIGR00212">
    <property type="entry name" value="hemC"/>
    <property type="match status" value="1"/>
</dbReference>
<dbReference type="PIRSF" id="PIRSF001438">
    <property type="entry name" value="4pyrrol_synth_OHMeBilane_synth"/>
    <property type="match status" value="1"/>
</dbReference>
<dbReference type="Pfam" id="PF01379">
    <property type="entry name" value="Porphobil_deam"/>
    <property type="match status" value="1"/>
</dbReference>
<evidence type="ECO:0000256" key="8">
    <source>
        <dbReference type="NCBIfam" id="TIGR00212"/>
    </source>
</evidence>
<evidence type="ECO:0000313" key="12">
    <source>
        <dbReference type="Proteomes" id="UP000749311"/>
    </source>
</evidence>
<dbReference type="PANTHER" id="PTHR11557:SF0">
    <property type="entry name" value="PORPHOBILINOGEN DEAMINASE"/>
    <property type="match status" value="1"/>
</dbReference>
<keyword evidence="5 11" id="KW-0808">Transferase</keyword>
<dbReference type="SUPFAM" id="SSF54782">
    <property type="entry name" value="Porphobilinogen deaminase (hydroxymethylbilane synthase), C-terminal domain"/>
    <property type="match status" value="1"/>
</dbReference>
<dbReference type="InterPro" id="IPR036803">
    <property type="entry name" value="Porphobilinogen_deaminase_C_sf"/>
</dbReference>
<comment type="caution">
    <text evidence="11">The sequence shown here is derived from an EMBL/GenBank/DDBJ whole genome shotgun (WGS) entry which is preliminary data.</text>
</comment>
<gene>
    <name evidence="11" type="ORF">FB473_003501</name>
</gene>
<dbReference type="InterPro" id="IPR022418">
    <property type="entry name" value="Porphobilinogen_deaminase_C"/>
</dbReference>
<evidence type="ECO:0000259" key="10">
    <source>
        <dbReference type="Pfam" id="PF03900"/>
    </source>
</evidence>
<reference evidence="11 12" key="1">
    <citation type="submission" date="2020-02" db="EMBL/GenBank/DDBJ databases">
        <title>Sequencing the genomes of 1000 actinobacteria strains.</title>
        <authorList>
            <person name="Klenk H.-P."/>
        </authorList>
    </citation>
    <scope>NUCLEOTIDE SEQUENCE [LARGE SCALE GENOMIC DNA]</scope>
    <source>
        <strain evidence="11 12">DSM 19609</strain>
    </source>
</reference>
<protein>
    <recommendedName>
        <fullName evidence="4 8">Hydroxymethylbilane synthase</fullName>
        <ecNumber evidence="4 8">2.5.1.61</ecNumber>
    </recommendedName>
</protein>